<protein>
    <recommendedName>
        <fullName evidence="3">Lysozyme</fullName>
    </recommendedName>
</protein>
<evidence type="ECO:0008006" key="3">
    <source>
        <dbReference type="Google" id="ProtNLM"/>
    </source>
</evidence>
<dbReference type="Proteomes" id="UP001432322">
    <property type="component" value="Unassembled WGS sequence"/>
</dbReference>
<name>A0AAV5VMH3_9BILA</name>
<feature type="non-terminal residue" evidence="1">
    <location>
        <position position="1"/>
    </location>
</feature>
<evidence type="ECO:0000313" key="1">
    <source>
        <dbReference type="EMBL" id="GMT19836.1"/>
    </source>
</evidence>
<sequence length="115" mass="13133">IYPGELVLTSYYFPTASSKRIDTKTITGIYYCKQKYSDTVGVASKWGVSATPCWWACDSQSCRLQRGERRGCYNVVIDCGERTMKGFTTNNLRHLLSVLRQQCQPNVVCKEGYPW</sequence>
<keyword evidence="2" id="KW-1185">Reference proteome</keyword>
<dbReference type="PANTHER" id="PTHR35373">
    <property type="entry name" value="PROTEIN CBG16894"/>
    <property type="match status" value="1"/>
</dbReference>
<accession>A0AAV5VMH3</accession>
<evidence type="ECO:0000313" key="2">
    <source>
        <dbReference type="Proteomes" id="UP001432322"/>
    </source>
</evidence>
<dbReference type="AlphaFoldDB" id="A0AAV5VMH3"/>
<organism evidence="1 2">
    <name type="scientific">Pristionchus fissidentatus</name>
    <dbReference type="NCBI Taxonomy" id="1538716"/>
    <lineage>
        <taxon>Eukaryota</taxon>
        <taxon>Metazoa</taxon>
        <taxon>Ecdysozoa</taxon>
        <taxon>Nematoda</taxon>
        <taxon>Chromadorea</taxon>
        <taxon>Rhabditida</taxon>
        <taxon>Rhabditina</taxon>
        <taxon>Diplogasteromorpha</taxon>
        <taxon>Diplogasteroidea</taxon>
        <taxon>Neodiplogasteridae</taxon>
        <taxon>Pristionchus</taxon>
    </lineage>
</organism>
<gene>
    <name evidence="1" type="ORF">PFISCL1PPCAC_11133</name>
</gene>
<proteinExistence type="predicted"/>
<dbReference type="PANTHER" id="PTHR35373:SF3">
    <property type="entry name" value="ACTIVATOR OF HSP90 ATPASE HOMOLOG 1-LIKE PROTEIN"/>
    <property type="match status" value="1"/>
</dbReference>
<dbReference type="EMBL" id="BTSY01000003">
    <property type="protein sequence ID" value="GMT19836.1"/>
    <property type="molecule type" value="Genomic_DNA"/>
</dbReference>
<reference evidence="1" key="1">
    <citation type="submission" date="2023-10" db="EMBL/GenBank/DDBJ databases">
        <title>Genome assembly of Pristionchus species.</title>
        <authorList>
            <person name="Yoshida K."/>
            <person name="Sommer R.J."/>
        </authorList>
    </citation>
    <scope>NUCLEOTIDE SEQUENCE</scope>
    <source>
        <strain evidence="1">RS5133</strain>
    </source>
</reference>
<comment type="caution">
    <text evidence="1">The sequence shown here is derived from an EMBL/GenBank/DDBJ whole genome shotgun (WGS) entry which is preliminary data.</text>
</comment>